<feature type="compositionally biased region" description="Low complexity" evidence="1">
    <location>
        <begin position="73"/>
        <end position="85"/>
    </location>
</feature>
<name>A0ABN6C439_9ACTN</name>
<protein>
    <submittedName>
        <fullName evidence="3">Uncharacterized protein</fullName>
    </submittedName>
</protein>
<gene>
    <name evidence="3" type="ORF">Aiant_09270</name>
</gene>
<keyword evidence="2" id="KW-0472">Membrane</keyword>
<dbReference type="RefSeq" id="WP_189331089.1">
    <property type="nucleotide sequence ID" value="NZ_AP023356.1"/>
</dbReference>
<keyword evidence="2" id="KW-1133">Transmembrane helix</keyword>
<evidence type="ECO:0000256" key="1">
    <source>
        <dbReference type="SAM" id="MobiDB-lite"/>
    </source>
</evidence>
<dbReference type="Proteomes" id="UP000676967">
    <property type="component" value="Chromosome"/>
</dbReference>
<keyword evidence="2" id="KW-0812">Transmembrane</keyword>
<feature type="transmembrane region" description="Helical" evidence="2">
    <location>
        <begin position="31"/>
        <end position="56"/>
    </location>
</feature>
<feature type="compositionally biased region" description="Basic and acidic residues" evidence="1">
    <location>
        <begin position="290"/>
        <end position="299"/>
    </location>
</feature>
<evidence type="ECO:0000313" key="3">
    <source>
        <dbReference type="EMBL" id="BCJ40270.1"/>
    </source>
</evidence>
<keyword evidence="4" id="KW-1185">Reference proteome</keyword>
<accession>A0ABN6C439</accession>
<reference evidence="3 4" key="1">
    <citation type="submission" date="2020-08" db="EMBL/GenBank/DDBJ databases">
        <title>Whole genome shotgun sequence of Actinoplanes ianthinogenes NBRC 13996.</title>
        <authorList>
            <person name="Komaki H."/>
            <person name="Tamura T."/>
        </authorList>
    </citation>
    <scope>NUCLEOTIDE SEQUENCE [LARGE SCALE GENOMIC DNA]</scope>
    <source>
        <strain evidence="3 4">NBRC 13996</strain>
    </source>
</reference>
<sequence length="305" mass="33151">MNQHDDDPIAHLQDWARKTERKVRWGRRARLLRFLLPLTVAGVLVVAAVPTVRWALDDDDAPAAQTSAPDGVTATTTGSAAPASPFEGTAAATYPIGEAGITLPPARAVSGFSAAEVSESLTRVRTALILGRLDHDMIVDHRKGAFLRLLAPNARATIEKWFTNGSFSTVVTWIDPAVTLDPRNEPRVSGRVTYKSMVKDGTRILRVTTNFVWIYAFAGEFANRPLAVEHDQIDWDFPQKDAVRLEDRGMWIGGATGYDAWVDCVASKKGLLAPTPKDAAGRPSTEDQEALAKPDHSLDIDGNCA</sequence>
<feature type="region of interest" description="Disordered" evidence="1">
    <location>
        <begin position="62"/>
        <end position="85"/>
    </location>
</feature>
<organism evidence="3 4">
    <name type="scientific">Actinoplanes ianthinogenes</name>
    <dbReference type="NCBI Taxonomy" id="122358"/>
    <lineage>
        <taxon>Bacteria</taxon>
        <taxon>Bacillati</taxon>
        <taxon>Actinomycetota</taxon>
        <taxon>Actinomycetes</taxon>
        <taxon>Micromonosporales</taxon>
        <taxon>Micromonosporaceae</taxon>
        <taxon>Actinoplanes</taxon>
    </lineage>
</organism>
<dbReference type="EMBL" id="AP023356">
    <property type="protein sequence ID" value="BCJ40270.1"/>
    <property type="molecule type" value="Genomic_DNA"/>
</dbReference>
<proteinExistence type="predicted"/>
<evidence type="ECO:0000256" key="2">
    <source>
        <dbReference type="SAM" id="Phobius"/>
    </source>
</evidence>
<evidence type="ECO:0000313" key="4">
    <source>
        <dbReference type="Proteomes" id="UP000676967"/>
    </source>
</evidence>
<feature type="region of interest" description="Disordered" evidence="1">
    <location>
        <begin position="273"/>
        <end position="305"/>
    </location>
</feature>